<gene>
    <name evidence="1" type="ORF">GCM10009613_61280</name>
</gene>
<accession>A0ABP4J220</accession>
<sequence length="278" mass="28584">MPNYDQRLNLDNRFGQLSGAVVAAATVLSSADFTTLPSDLSLERYLPLVLADDSAKVYEIAWATAHVEGSQNLTVIRGREGSAARQWGAGTAWRVAATARDGLLSVANRAGLPGDAHLGMKVMIRAENRVVEKTSAGWRATETIFGHAGRTAGIQSATGVVVMTAAQRLLGGMTFAGGGLVAPIAGAYLVSLRVACTGPNPGRFTGAVQVSGTIPAESPVVSSWKGDNADTSGFGATTMTLAAGDVLIPTASFPSGDSTYGTTGYNGSYVEALYQGPA</sequence>
<protein>
    <recommendedName>
        <fullName evidence="3">Minor tail protein</fullName>
    </recommendedName>
</protein>
<dbReference type="Proteomes" id="UP001501414">
    <property type="component" value="Unassembled WGS sequence"/>
</dbReference>
<comment type="caution">
    <text evidence="1">The sequence shown here is derived from an EMBL/GenBank/DDBJ whole genome shotgun (WGS) entry which is preliminary data.</text>
</comment>
<evidence type="ECO:0000313" key="2">
    <source>
        <dbReference type="Proteomes" id="UP001501414"/>
    </source>
</evidence>
<evidence type="ECO:0000313" key="1">
    <source>
        <dbReference type="EMBL" id="GAA1402030.1"/>
    </source>
</evidence>
<name>A0ABP4J220_9PSEU</name>
<dbReference type="EMBL" id="BAAAJK010000053">
    <property type="protein sequence ID" value="GAA1402030.1"/>
    <property type="molecule type" value="Genomic_DNA"/>
</dbReference>
<evidence type="ECO:0008006" key="3">
    <source>
        <dbReference type="Google" id="ProtNLM"/>
    </source>
</evidence>
<keyword evidence="2" id="KW-1185">Reference proteome</keyword>
<organism evidence="1 2">
    <name type="scientific">Pseudonocardia kongjuensis</name>
    <dbReference type="NCBI Taxonomy" id="102227"/>
    <lineage>
        <taxon>Bacteria</taxon>
        <taxon>Bacillati</taxon>
        <taxon>Actinomycetota</taxon>
        <taxon>Actinomycetes</taxon>
        <taxon>Pseudonocardiales</taxon>
        <taxon>Pseudonocardiaceae</taxon>
        <taxon>Pseudonocardia</taxon>
    </lineage>
</organism>
<dbReference type="RefSeq" id="WP_344029421.1">
    <property type="nucleotide sequence ID" value="NZ_BAAAJK010000053.1"/>
</dbReference>
<proteinExistence type="predicted"/>
<reference evidence="2" key="1">
    <citation type="journal article" date="2019" name="Int. J. Syst. Evol. Microbiol.">
        <title>The Global Catalogue of Microorganisms (GCM) 10K type strain sequencing project: providing services to taxonomists for standard genome sequencing and annotation.</title>
        <authorList>
            <consortium name="The Broad Institute Genomics Platform"/>
            <consortium name="The Broad Institute Genome Sequencing Center for Infectious Disease"/>
            <person name="Wu L."/>
            <person name="Ma J."/>
        </authorList>
    </citation>
    <scope>NUCLEOTIDE SEQUENCE [LARGE SCALE GENOMIC DNA]</scope>
    <source>
        <strain evidence="2">JCM 11896</strain>
    </source>
</reference>